<dbReference type="Proteomes" id="UP000249497">
    <property type="component" value="Unassembled WGS sequence"/>
</dbReference>
<evidence type="ECO:0000256" key="1">
    <source>
        <dbReference type="SAM" id="MobiDB-lite"/>
    </source>
</evidence>
<proteinExistence type="predicted"/>
<protein>
    <submittedName>
        <fullName evidence="2">Uncharacterized protein</fullName>
    </submittedName>
</protein>
<dbReference type="GeneID" id="37170227"/>
<accession>A0A8T8WT39</accession>
<feature type="region of interest" description="Disordered" evidence="1">
    <location>
        <begin position="59"/>
        <end position="85"/>
    </location>
</feature>
<name>A0A8T8WT39_ASPJA</name>
<evidence type="ECO:0000313" key="2">
    <source>
        <dbReference type="EMBL" id="RAH78824.1"/>
    </source>
</evidence>
<organism evidence="2 3">
    <name type="scientific">Aspergillus japonicus CBS 114.51</name>
    <dbReference type="NCBI Taxonomy" id="1448312"/>
    <lineage>
        <taxon>Eukaryota</taxon>
        <taxon>Fungi</taxon>
        <taxon>Dikarya</taxon>
        <taxon>Ascomycota</taxon>
        <taxon>Pezizomycotina</taxon>
        <taxon>Eurotiomycetes</taxon>
        <taxon>Eurotiomycetidae</taxon>
        <taxon>Eurotiales</taxon>
        <taxon>Aspergillaceae</taxon>
        <taxon>Aspergillus</taxon>
        <taxon>Aspergillus subgen. Circumdati</taxon>
    </lineage>
</organism>
<dbReference type="AlphaFoldDB" id="A0A8T8WT39"/>
<dbReference type="EMBL" id="KZ824822">
    <property type="protein sequence ID" value="RAH78824.1"/>
    <property type="molecule type" value="Genomic_DNA"/>
</dbReference>
<sequence>MFLSRRRRPMCSTDSWELALNLRTHSQQQSKSSSTLPREATPIVEKMIENSMPIPRQLCTATKPRGGETASPRQRHSAYDYKRSRQRLSATTTSLSIICSGHWPDKNRSYCGVYASNDFQLQKSTHSDFHAYECEALGGGSRWTKLSSSRPGLMPSWARGQRVLQGFGIGKVNGSRAQGKR</sequence>
<gene>
    <name evidence="2" type="ORF">BO86DRAFT_174750</name>
</gene>
<reference evidence="2 3" key="1">
    <citation type="submission" date="2018-02" db="EMBL/GenBank/DDBJ databases">
        <title>The genomes of Aspergillus section Nigri reveals drivers in fungal speciation.</title>
        <authorList>
            <consortium name="DOE Joint Genome Institute"/>
            <person name="Vesth T.C."/>
            <person name="Nybo J."/>
            <person name="Theobald S."/>
            <person name="Brandl J."/>
            <person name="Frisvad J.C."/>
            <person name="Nielsen K.F."/>
            <person name="Lyhne E.K."/>
            <person name="Kogle M.E."/>
            <person name="Kuo A."/>
            <person name="Riley R."/>
            <person name="Clum A."/>
            <person name="Nolan M."/>
            <person name="Lipzen A."/>
            <person name="Salamov A."/>
            <person name="Henrissat B."/>
            <person name="Wiebenga A."/>
            <person name="De vries R.P."/>
            <person name="Grigoriev I.V."/>
            <person name="Mortensen U.H."/>
            <person name="Andersen M.R."/>
            <person name="Baker S.E."/>
        </authorList>
    </citation>
    <scope>NUCLEOTIDE SEQUENCE [LARGE SCALE GENOMIC DNA]</scope>
    <source>
        <strain evidence="2 3">CBS 114.51</strain>
    </source>
</reference>
<evidence type="ECO:0000313" key="3">
    <source>
        <dbReference type="Proteomes" id="UP000249497"/>
    </source>
</evidence>
<dbReference type="RefSeq" id="XP_025524718.1">
    <property type="nucleotide sequence ID" value="XM_025666535.1"/>
</dbReference>
<keyword evidence="3" id="KW-1185">Reference proteome</keyword>